<feature type="domain" description="ZP" evidence="4">
    <location>
        <begin position="377"/>
        <end position="638"/>
    </location>
</feature>
<dbReference type="EMBL" id="OU015568">
    <property type="protein sequence ID" value="CAG5081533.1"/>
    <property type="molecule type" value="Genomic_DNA"/>
</dbReference>
<dbReference type="InterPro" id="IPR001507">
    <property type="entry name" value="ZP_dom"/>
</dbReference>
<evidence type="ECO:0000313" key="5">
    <source>
        <dbReference type="EMBL" id="CAG5081533.1"/>
    </source>
</evidence>
<dbReference type="InterPro" id="IPR055355">
    <property type="entry name" value="ZP-C"/>
</dbReference>
<evidence type="ECO:0000256" key="1">
    <source>
        <dbReference type="ARBA" id="ARBA00022729"/>
    </source>
</evidence>
<reference evidence="5 6" key="1">
    <citation type="submission" date="2021-04" db="EMBL/GenBank/DDBJ databases">
        <authorList>
            <person name="Bliznina A."/>
        </authorList>
    </citation>
    <scope>NUCLEOTIDE SEQUENCE [LARGE SCALE GENOMIC DNA]</scope>
</reference>
<dbReference type="InterPro" id="IPR042235">
    <property type="entry name" value="ZP-C_dom"/>
</dbReference>
<evidence type="ECO:0000256" key="2">
    <source>
        <dbReference type="ARBA" id="ARBA00023157"/>
    </source>
</evidence>
<dbReference type="PANTHER" id="PTHR14002">
    <property type="entry name" value="ENDOGLIN/TGF-BETA RECEPTOR TYPE III"/>
    <property type="match status" value="1"/>
</dbReference>
<sequence>MKLFLSQILFLTAKAQEASHSSDYNPLDAQSRTLTDFTDIFPDEVNCTLSNGNILNAAIAEYACDPLPPLENGEIFCYDSWKIGTVCMGVCKNGWVLEPNKKKRCFAKKKWDKTKPGQSPVKWNFAKSQFECVRDYLESPCLTNNGGCSHECIDKGDMLPICVCPCGHSLADDGKTCIDNQECPFDILLWLDGTISACASEGYHDAQKATMANIADFFNVEVNTYDARIFAASYGNGRVQHEVSNWNFTSVPDIIDDLDVLTNECADNIMSNVFLEPNDRAHDAATVSFVSMAAELLDSTEMITFNRPETDITIVMMEGDGATEQAKIQASILACNHETYDVCTNIINLNEGMSAGDIETRVNREPCYKRNYASTIACGEFSMELDIPICSLRGLQQEDMIFNAGKGGSCAPTMENNGTHYKWIIGYGDCGTTQVVDEDLGTVTFTNRMLTWINQEAPVFPVVPEFDVELECVVSTKFEFVFHGDFYPELTAFRGLINIAGTQTGDLQIFSNSDFTETWDGKVMDTGVDVFVQSNATLVSSGQKLQVTDCVASPGEIVDLASPSGQAIWPMIEAGCLLDETVQILARGPNNEVRFLFESFRFHGELSGAQINLQCRYKVCEAAECPSLVTCANPTRKRKRRTAAPSRFHIAPLSNLA</sequence>
<feature type="chain" id="PRO_5045744516" evidence="3">
    <location>
        <begin position="16"/>
        <end position="657"/>
    </location>
</feature>
<proteinExistence type="predicted"/>
<dbReference type="Gene3D" id="2.10.70.10">
    <property type="entry name" value="Complement Module, domain 1"/>
    <property type="match status" value="1"/>
</dbReference>
<evidence type="ECO:0000313" key="6">
    <source>
        <dbReference type="Proteomes" id="UP001158576"/>
    </source>
</evidence>
<dbReference type="SMART" id="SM00241">
    <property type="entry name" value="ZP"/>
    <property type="match status" value="1"/>
</dbReference>
<dbReference type="PROSITE" id="PS51034">
    <property type="entry name" value="ZP_2"/>
    <property type="match status" value="1"/>
</dbReference>
<dbReference type="Gene3D" id="2.60.40.3210">
    <property type="entry name" value="Zona pellucida, ZP-N domain"/>
    <property type="match status" value="1"/>
</dbReference>
<keyword evidence="2" id="KW-1015">Disulfide bond</keyword>
<dbReference type="SUPFAM" id="SSF57535">
    <property type="entry name" value="Complement control module/SCR domain"/>
    <property type="match status" value="1"/>
</dbReference>
<evidence type="ECO:0000256" key="3">
    <source>
        <dbReference type="SAM" id="SignalP"/>
    </source>
</evidence>
<gene>
    <name evidence="5" type="ORF">OKIOD_LOCUS1459</name>
</gene>
<keyword evidence="6" id="KW-1185">Reference proteome</keyword>
<protein>
    <submittedName>
        <fullName evidence="5">Oidioi.mRNA.OKI2018_I69.PAR.g9901.t1.cds</fullName>
    </submittedName>
</protein>
<organism evidence="5 6">
    <name type="scientific">Oikopleura dioica</name>
    <name type="common">Tunicate</name>
    <dbReference type="NCBI Taxonomy" id="34765"/>
    <lineage>
        <taxon>Eukaryota</taxon>
        <taxon>Metazoa</taxon>
        <taxon>Chordata</taxon>
        <taxon>Tunicata</taxon>
        <taxon>Appendicularia</taxon>
        <taxon>Copelata</taxon>
        <taxon>Oikopleuridae</taxon>
        <taxon>Oikopleura</taxon>
    </lineage>
</organism>
<accession>A0ABN7RS63</accession>
<name>A0ABN7RS63_OIKDI</name>
<dbReference type="Gene3D" id="2.60.40.4100">
    <property type="entry name" value="Zona pellucida, ZP-C domain"/>
    <property type="match status" value="1"/>
</dbReference>
<dbReference type="Proteomes" id="UP001158576">
    <property type="component" value="Chromosome PAR"/>
</dbReference>
<dbReference type="Gene3D" id="2.10.25.10">
    <property type="entry name" value="Laminin"/>
    <property type="match status" value="1"/>
</dbReference>
<dbReference type="PANTHER" id="PTHR14002:SF54">
    <property type="entry name" value="ZONA PELLUCIDA SPERM-BINDING PROTEIN 2"/>
    <property type="match status" value="1"/>
</dbReference>
<dbReference type="SUPFAM" id="SSF57196">
    <property type="entry name" value="EGF/Laminin"/>
    <property type="match status" value="1"/>
</dbReference>
<dbReference type="Pfam" id="PF00100">
    <property type="entry name" value="Zona_pellucida"/>
    <property type="match status" value="1"/>
</dbReference>
<dbReference type="InterPro" id="IPR035976">
    <property type="entry name" value="Sushi/SCR/CCP_sf"/>
</dbReference>
<keyword evidence="1 3" id="KW-0732">Signal</keyword>
<feature type="signal peptide" evidence="3">
    <location>
        <begin position="1"/>
        <end position="15"/>
    </location>
</feature>
<evidence type="ECO:0000259" key="4">
    <source>
        <dbReference type="PROSITE" id="PS51034"/>
    </source>
</evidence>